<name>A0A9P4IY22_9PEZI</name>
<proteinExistence type="predicted"/>
<evidence type="ECO:0000313" key="2">
    <source>
        <dbReference type="EMBL" id="KAF2148939.1"/>
    </source>
</evidence>
<organism evidence="2 3">
    <name type="scientific">Myriangium duriaei CBS 260.36</name>
    <dbReference type="NCBI Taxonomy" id="1168546"/>
    <lineage>
        <taxon>Eukaryota</taxon>
        <taxon>Fungi</taxon>
        <taxon>Dikarya</taxon>
        <taxon>Ascomycota</taxon>
        <taxon>Pezizomycotina</taxon>
        <taxon>Dothideomycetes</taxon>
        <taxon>Dothideomycetidae</taxon>
        <taxon>Myriangiales</taxon>
        <taxon>Myriangiaceae</taxon>
        <taxon>Myriangium</taxon>
    </lineage>
</organism>
<reference evidence="2" key="1">
    <citation type="journal article" date="2020" name="Stud. Mycol.">
        <title>101 Dothideomycetes genomes: a test case for predicting lifestyles and emergence of pathogens.</title>
        <authorList>
            <person name="Haridas S."/>
            <person name="Albert R."/>
            <person name="Binder M."/>
            <person name="Bloem J."/>
            <person name="Labutti K."/>
            <person name="Salamov A."/>
            <person name="Andreopoulos B."/>
            <person name="Baker S."/>
            <person name="Barry K."/>
            <person name="Bills G."/>
            <person name="Bluhm B."/>
            <person name="Cannon C."/>
            <person name="Castanera R."/>
            <person name="Culley D."/>
            <person name="Daum C."/>
            <person name="Ezra D."/>
            <person name="Gonzalez J."/>
            <person name="Henrissat B."/>
            <person name="Kuo A."/>
            <person name="Liang C."/>
            <person name="Lipzen A."/>
            <person name="Lutzoni F."/>
            <person name="Magnuson J."/>
            <person name="Mondo S."/>
            <person name="Nolan M."/>
            <person name="Ohm R."/>
            <person name="Pangilinan J."/>
            <person name="Park H.-J."/>
            <person name="Ramirez L."/>
            <person name="Alfaro M."/>
            <person name="Sun H."/>
            <person name="Tritt A."/>
            <person name="Yoshinaga Y."/>
            <person name="Zwiers L.-H."/>
            <person name="Turgeon B."/>
            <person name="Goodwin S."/>
            <person name="Spatafora J."/>
            <person name="Crous P."/>
            <person name="Grigoriev I."/>
        </authorList>
    </citation>
    <scope>NUCLEOTIDE SEQUENCE</scope>
    <source>
        <strain evidence="2">CBS 260.36</strain>
    </source>
</reference>
<evidence type="ECO:0000256" key="1">
    <source>
        <dbReference type="SAM" id="MobiDB-lite"/>
    </source>
</evidence>
<gene>
    <name evidence="2" type="ORF">K461DRAFT_271528</name>
</gene>
<dbReference type="AlphaFoldDB" id="A0A9P4IY22"/>
<sequence>MTSLIYTWWKAGEELMPRSTTFPSFQKGARCRRILHRSETLRIQQERSLFLRGDRDDTHALHDKREGRMPSEQTQVPEEENGGRAENQCPSDGSLGTKKSEDTRIDPASRQGVLGLFVGTHLEFYLGGWWTVALRLGRGGKHNGVPAWGPVEICSECNPWPWGCF</sequence>
<dbReference type="EMBL" id="ML996092">
    <property type="protein sequence ID" value="KAF2148939.1"/>
    <property type="molecule type" value="Genomic_DNA"/>
</dbReference>
<feature type="compositionally biased region" description="Basic and acidic residues" evidence="1">
    <location>
        <begin position="54"/>
        <end position="69"/>
    </location>
</feature>
<dbReference type="Proteomes" id="UP000799439">
    <property type="component" value="Unassembled WGS sequence"/>
</dbReference>
<feature type="region of interest" description="Disordered" evidence="1">
    <location>
        <begin position="54"/>
        <end position="104"/>
    </location>
</feature>
<keyword evidence="3" id="KW-1185">Reference proteome</keyword>
<evidence type="ECO:0000313" key="3">
    <source>
        <dbReference type="Proteomes" id="UP000799439"/>
    </source>
</evidence>
<protein>
    <submittedName>
        <fullName evidence="2">Uncharacterized protein</fullName>
    </submittedName>
</protein>
<accession>A0A9P4IY22</accession>
<comment type="caution">
    <text evidence="2">The sequence shown here is derived from an EMBL/GenBank/DDBJ whole genome shotgun (WGS) entry which is preliminary data.</text>
</comment>